<dbReference type="AlphaFoldDB" id="A0A849HWP4"/>
<protein>
    <submittedName>
        <fullName evidence="8">DMT family transporter</fullName>
    </submittedName>
</protein>
<organism evidence="8 9">
    <name type="scientific">Enterovirga aerilata</name>
    <dbReference type="NCBI Taxonomy" id="2730920"/>
    <lineage>
        <taxon>Bacteria</taxon>
        <taxon>Pseudomonadati</taxon>
        <taxon>Pseudomonadota</taxon>
        <taxon>Alphaproteobacteria</taxon>
        <taxon>Hyphomicrobiales</taxon>
        <taxon>Methylobacteriaceae</taxon>
        <taxon>Enterovirga</taxon>
    </lineage>
</organism>
<dbReference type="Proteomes" id="UP000564885">
    <property type="component" value="Unassembled WGS sequence"/>
</dbReference>
<keyword evidence="9" id="KW-1185">Reference proteome</keyword>
<evidence type="ECO:0000256" key="3">
    <source>
        <dbReference type="ARBA" id="ARBA00022692"/>
    </source>
</evidence>
<evidence type="ECO:0000313" key="9">
    <source>
        <dbReference type="Proteomes" id="UP000564885"/>
    </source>
</evidence>
<feature type="transmembrane region" description="Helical" evidence="6">
    <location>
        <begin position="209"/>
        <end position="232"/>
    </location>
</feature>
<evidence type="ECO:0000256" key="1">
    <source>
        <dbReference type="ARBA" id="ARBA00004651"/>
    </source>
</evidence>
<feature type="domain" description="EamA" evidence="7">
    <location>
        <begin position="152"/>
        <end position="284"/>
    </location>
</feature>
<evidence type="ECO:0000256" key="5">
    <source>
        <dbReference type="ARBA" id="ARBA00023136"/>
    </source>
</evidence>
<comment type="caution">
    <text evidence="8">The sequence shown here is derived from an EMBL/GenBank/DDBJ whole genome shotgun (WGS) entry which is preliminary data.</text>
</comment>
<evidence type="ECO:0000256" key="6">
    <source>
        <dbReference type="SAM" id="Phobius"/>
    </source>
</evidence>
<dbReference type="Pfam" id="PF00892">
    <property type="entry name" value="EamA"/>
    <property type="match status" value="2"/>
</dbReference>
<keyword evidence="3 6" id="KW-0812">Transmembrane</keyword>
<feature type="transmembrane region" description="Helical" evidence="6">
    <location>
        <begin position="269"/>
        <end position="288"/>
    </location>
</feature>
<keyword evidence="4 6" id="KW-1133">Transmembrane helix</keyword>
<sequence length="296" mass="30733">MSPRLAVLAILGAMVIFGANFAVTRLGTQYGLTPGDLAAARFGVAGLLLLPVFVRHDAVTCAGLGWRRGILLAVTGGVVMTLCMNTGLKLAPAVHGAALGPGTVTTVGVLYGVFAARGMPPFLTVLGLVTILAGLATIAIAGSSAGGSNVLLGDLLFFTTGLLWGFYPILLHRWRIGPIVSAAVVAVLSLVYLPVWLAGSVSHLAAVPLWMIILQCFYQGVLNSIVGLWLWGHAVRTLGASRTQLFPPLIPVLGALFAIPVLGEVPGPAQWLGLVLIVGGIVASLFGMRLRRPAEH</sequence>
<dbReference type="InterPro" id="IPR000620">
    <property type="entry name" value="EamA_dom"/>
</dbReference>
<reference evidence="8 9" key="1">
    <citation type="submission" date="2020-04" db="EMBL/GenBank/DDBJ databases">
        <title>Enterovirga sp. isolate from soil.</title>
        <authorList>
            <person name="Chea S."/>
            <person name="Kim D.-U."/>
        </authorList>
    </citation>
    <scope>NUCLEOTIDE SEQUENCE [LARGE SCALE GENOMIC DNA]</scope>
    <source>
        <strain evidence="8 9">DB1703</strain>
    </source>
</reference>
<feature type="domain" description="EamA" evidence="7">
    <location>
        <begin position="5"/>
        <end position="138"/>
    </location>
</feature>
<accession>A0A849HWP4</accession>
<dbReference type="SUPFAM" id="SSF103481">
    <property type="entry name" value="Multidrug resistance efflux transporter EmrE"/>
    <property type="match status" value="2"/>
</dbReference>
<gene>
    <name evidence="8" type="ORF">HJG44_06050</name>
</gene>
<dbReference type="PANTHER" id="PTHR42920">
    <property type="entry name" value="OS03G0707200 PROTEIN-RELATED"/>
    <property type="match status" value="1"/>
</dbReference>
<evidence type="ECO:0000256" key="2">
    <source>
        <dbReference type="ARBA" id="ARBA00022475"/>
    </source>
</evidence>
<name>A0A849HWP4_9HYPH</name>
<dbReference type="PANTHER" id="PTHR42920:SF5">
    <property type="entry name" value="EAMA DOMAIN-CONTAINING PROTEIN"/>
    <property type="match status" value="1"/>
</dbReference>
<feature type="transmembrane region" description="Helical" evidence="6">
    <location>
        <begin position="148"/>
        <end position="167"/>
    </location>
</feature>
<feature type="transmembrane region" description="Helical" evidence="6">
    <location>
        <begin position="244"/>
        <end position="263"/>
    </location>
</feature>
<feature type="transmembrane region" description="Helical" evidence="6">
    <location>
        <begin position="66"/>
        <end position="88"/>
    </location>
</feature>
<feature type="transmembrane region" description="Helical" evidence="6">
    <location>
        <begin position="122"/>
        <end position="142"/>
    </location>
</feature>
<evidence type="ECO:0000259" key="7">
    <source>
        <dbReference type="Pfam" id="PF00892"/>
    </source>
</evidence>
<comment type="subcellular location">
    <subcellularLocation>
        <location evidence="1">Cell membrane</location>
        <topology evidence="1">Multi-pass membrane protein</topology>
    </subcellularLocation>
</comment>
<dbReference type="InterPro" id="IPR037185">
    <property type="entry name" value="EmrE-like"/>
</dbReference>
<evidence type="ECO:0000313" key="8">
    <source>
        <dbReference type="EMBL" id="NNM71956.1"/>
    </source>
</evidence>
<keyword evidence="5 6" id="KW-0472">Membrane</keyword>
<proteinExistence type="predicted"/>
<dbReference type="GO" id="GO:0005886">
    <property type="term" value="C:plasma membrane"/>
    <property type="evidence" value="ECO:0007669"/>
    <property type="project" value="UniProtKB-SubCell"/>
</dbReference>
<dbReference type="InterPro" id="IPR051258">
    <property type="entry name" value="Diverse_Substrate_Transporter"/>
</dbReference>
<keyword evidence="2" id="KW-1003">Cell membrane</keyword>
<dbReference type="RefSeq" id="WP_171217477.1">
    <property type="nucleotide sequence ID" value="NZ_JABEPP010000002.1"/>
</dbReference>
<feature type="transmembrane region" description="Helical" evidence="6">
    <location>
        <begin position="179"/>
        <end position="197"/>
    </location>
</feature>
<feature type="transmembrane region" description="Helical" evidence="6">
    <location>
        <begin position="37"/>
        <end position="54"/>
    </location>
</feature>
<dbReference type="EMBL" id="JABEPP010000002">
    <property type="protein sequence ID" value="NNM71956.1"/>
    <property type="molecule type" value="Genomic_DNA"/>
</dbReference>
<feature type="transmembrane region" description="Helical" evidence="6">
    <location>
        <begin position="94"/>
        <end position="115"/>
    </location>
</feature>
<evidence type="ECO:0000256" key="4">
    <source>
        <dbReference type="ARBA" id="ARBA00022989"/>
    </source>
</evidence>